<evidence type="ECO:0000313" key="4">
    <source>
        <dbReference type="Proteomes" id="UP000028870"/>
    </source>
</evidence>
<gene>
    <name evidence="3" type="ORF">BN977_03733</name>
</gene>
<dbReference type="STRING" id="258533.BN977_03733"/>
<reference evidence="3" key="2">
    <citation type="submission" date="2014-03" db="EMBL/GenBank/DDBJ databases">
        <authorList>
            <person name="Urmite Genomes"/>
        </authorList>
    </citation>
    <scope>NUCLEOTIDE SEQUENCE</scope>
    <source>
        <strain evidence="3">DSM 44829</strain>
    </source>
</reference>
<dbReference type="Proteomes" id="UP000028870">
    <property type="component" value="Unassembled WGS sequence"/>
</dbReference>
<evidence type="ECO:0000259" key="2">
    <source>
        <dbReference type="Pfam" id="PF08240"/>
    </source>
</evidence>
<dbReference type="EMBL" id="CCBB010000002">
    <property type="protein sequence ID" value="CDO08913.1"/>
    <property type="molecule type" value="Genomic_DNA"/>
</dbReference>
<sequence>MLRWELDGIGRENLALRDVAVPEPSFGQVLVEVAAVSLNYRDKMVIESGRGLPLKFPFTPGSDLAGTVVASARR</sequence>
<reference evidence="3" key="1">
    <citation type="submission" date="2014-03" db="EMBL/GenBank/DDBJ databases">
        <title>Draft Genome Sequence of Mycobacterium cosmeticum DSM 44829.</title>
        <authorList>
            <person name="Croce O."/>
            <person name="Robert C."/>
            <person name="Raoult D."/>
            <person name="Drancourt M."/>
        </authorList>
    </citation>
    <scope>NUCLEOTIDE SEQUENCE [LARGE SCALE GENOMIC DNA]</scope>
    <source>
        <strain evidence="3">DSM 44829</strain>
    </source>
</reference>
<accession>W9ATS3</accession>
<dbReference type="SUPFAM" id="SSF50129">
    <property type="entry name" value="GroES-like"/>
    <property type="match status" value="1"/>
</dbReference>
<organism evidence="3 4">
    <name type="scientific">Mycolicibacterium cosmeticum</name>
    <dbReference type="NCBI Taxonomy" id="258533"/>
    <lineage>
        <taxon>Bacteria</taxon>
        <taxon>Bacillati</taxon>
        <taxon>Actinomycetota</taxon>
        <taxon>Actinomycetes</taxon>
        <taxon>Mycobacteriales</taxon>
        <taxon>Mycobacteriaceae</taxon>
        <taxon>Mycolicibacterium</taxon>
    </lineage>
</organism>
<dbReference type="Gene3D" id="3.90.180.10">
    <property type="entry name" value="Medium-chain alcohol dehydrogenases, catalytic domain"/>
    <property type="match status" value="1"/>
</dbReference>
<evidence type="ECO:0000313" key="3">
    <source>
        <dbReference type="EMBL" id="CDO08913.1"/>
    </source>
</evidence>
<dbReference type="InterPro" id="IPR013154">
    <property type="entry name" value="ADH-like_N"/>
</dbReference>
<comment type="caution">
    <text evidence="3">The sequence shown here is derived from an EMBL/GenBank/DDBJ whole genome shotgun (WGS) entry which is preliminary data.</text>
</comment>
<dbReference type="InterPro" id="IPR051603">
    <property type="entry name" value="Zinc-ADH_QOR/CCCR"/>
</dbReference>
<feature type="domain" description="Alcohol dehydrogenase-like N-terminal" evidence="2">
    <location>
        <begin position="27"/>
        <end position="71"/>
    </location>
</feature>
<evidence type="ECO:0000256" key="1">
    <source>
        <dbReference type="ARBA" id="ARBA00022857"/>
    </source>
</evidence>
<dbReference type="eggNOG" id="COG0604">
    <property type="taxonomic scope" value="Bacteria"/>
</dbReference>
<proteinExistence type="predicted"/>
<name>W9ATS3_MYCCO</name>
<dbReference type="PANTHER" id="PTHR44154:SF1">
    <property type="entry name" value="QUINONE OXIDOREDUCTASE"/>
    <property type="match status" value="1"/>
</dbReference>
<keyword evidence="1" id="KW-0521">NADP</keyword>
<dbReference type="Pfam" id="PF08240">
    <property type="entry name" value="ADH_N"/>
    <property type="match status" value="1"/>
</dbReference>
<protein>
    <submittedName>
        <fullName evidence="3">Alcohol dehydrogenase</fullName>
    </submittedName>
</protein>
<keyword evidence="4" id="KW-1185">Reference proteome</keyword>
<dbReference type="AlphaFoldDB" id="W9ATS3"/>
<dbReference type="InterPro" id="IPR011032">
    <property type="entry name" value="GroES-like_sf"/>
</dbReference>
<dbReference type="PANTHER" id="PTHR44154">
    <property type="entry name" value="QUINONE OXIDOREDUCTASE"/>
    <property type="match status" value="1"/>
</dbReference>